<name>A0A383DB58_9ZZZZ</name>
<accession>A0A383DB58</accession>
<dbReference type="EMBL" id="UINC01215427">
    <property type="protein sequence ID" value="SVE41098.1"/>
    <property type="molecule type" value="Genomic_DNA"/>
</dbReference>
<sequence length="236" mass="25840">AKGYDGKVTSSDALENMLLSRGTGKPDPDRKQFASKMRNIWDKVESTVPADFRGYVHGDLLWLTKPQVKDNKIIFTPNTTTYAVNAESDIGKKIANSDVGVVVHMAIGLDGEKTQVDMTQFQGGQTYIMPPAMVTKSPGVDIPAVDELEDYLSKNAGAIDKLFNVPAELKMADFGKVLYAYINSSVKTGGLDNLGSDFMKWVDNSKLSAPKKQRLGEYINSNIDGFNATFNFIKGI</sequence>
<organism evidence="1">
    <name type="scientific">marine metagenome</name>
    <dbReference type="NCBI Taxonomy" id="408172"/>
    <lineage>
        <taxon>unclassified sequences</taxon>
        <taxon>metagenomes</taxon>
        <taxon>ecological metagenomes</taxon>
    </lineage>
</organism>
<proteinExistence type="predicted"/>
<feature type="non-terminal residue" evidence="1">
    <location>
        <position position="236"/>
    </location>
</feature>
<reference evidence="1" key="1">
    <citation type="submission" date="2018-05" db="EMBL/GenBank/DDBJ databases">
        <authorList>
            <person name="Lanie J.A."/>
            <person name="Ng W.-L."/>
            <person name="Kazmierczak K.M."/>
            <person name="Andrzejewski T.M."/>
            <person name="Davidsen T.M."/>
            <person name="Wayne K.J."/>
            <person name="Tettelin H."/>
            <person name="Glass J.I."/>
            <person name="Rusch D."/>
            <person name="Podicherti R."/>
            <person name="Tsui H.-C.T."/>
            <person name="Winkler M.E."/>
        </authorList>
    </citation>
    <scope>NUCLEOTIDE SEQUENCE</scope>
</reference>
<dbReference type="Pfam" id="PF19782">
    <property type="entry name" value="DUF6267"/>
    <property type="match status" value="1"/>
</dbReference>
<protein>
    <submittedName>
        <fullName evidence="1">Uncharacterized protein</fullName>
    </submittedName>
</protein>
<feature type="non-terminal residue" evidence="1">
    <location>
        <position position="1"/>
    </location>
</feature>
<evidence type="ECO:0000313" key="1">
    <source>
        <dbReference type="EMBL" id="SVE41098.1"/>
    </source>
</evidence>
<dbReference type="AlphaFoldDB" id="A0A383DB58"/>
<dbReference type="InterPro" id="IPR046234">
    <property type="entry name" value="DUF6267"/>
</dbReference>
<gene>
    <name evidence="1" type="ORF">METZ01_LOCUS493952</name>
</gene>